<evidence type="ECO:0000313" key="2">
    <source>
        <dbReference type="EMBL" id="RNA17299.1"/>
    </source>
</evidence>
<comment type="caution">
    <text evidence="2">The sequence shown here is derived from an EMBL/GenBank/DDBJ whole genome shotgun (WGS) entry which is preliminary data.</text>
</comment>
<reference evidence="2 3" key="1">
    <citation type="journal article" date="2018" name="Sci. Rep.">
        <title>Genomic signatures of local adaptation to the degree of environmental predictability in rotifers.</title>
        <authorList>
            <person name="Franch-Gras L."/>
            <person name="Hahn C."/>
            <person name="Garcia-Roger E.M."/>
            <person name="Carmona M.J."/>
            <person name="Serra M."/>
            <person name="Gomez A."/>
        </authorList>
    </citation>
    <scope>NUCLEOTIDE SEQUENCE [LARGE SCALE GENOMIC DNA]</scope>
    <source>
        <strain evidence="2">HYR1</strain>
    </source>
</reference>
<evidence type="ECO:0000313" key="3">
    <source>
        <dbReference type="Proteomes" id="UP000276133"/>
    </source>
</evidence>
<keyword evidence="3" id="KW-1185">Reference proteome</keyword>
<keyword evidence="1" id="KW-0472">Membrane</keyword>
<evidence type="ECO:0000256" key="1">
    <source>
        <dbReference type="SAM" id="Phobius"/>
    </source>
</evidence>
<dbReference type="Proteomes" id="UP000276133">
    <property type="component" value="Unassembled WGS sequence"/>
</dbReference>
<gene>
    <name evidence="2" type="ORF">BpHYR1_044555</name>
</gene>
<protein>
    <submittedName>
        <fullName evidence="2">Uncharacterized protein</fullName>
    </submittedName>
</protein>
<keyword evidence="1" id="KW-0812">Transmembrane</keyword>
<organism evidence="2 3">
    <name type="scientific">Brachionus plicatilis</name>
    <name type="common">Marine rotifer</name>
    <name type="synonym">Brachionus muelleri</name>
    <dbReference type="NCBI Taxonomy" id="10195"/>
    <lineage>
        <taxon>Eukaryota</taxon>
        <taxon>Metazoa</taxon>
        <taxon>Spiralia</taxon>
        <taxon>Gnathifera</taxon>
        <taxon>Rotifera</taxon>
        <taxon>Eurotatoria</taxon>
        <taxon>Monogononta</taxon>
        <taxon>Pseudotrocha</taxon>
        <taxon>Ploima</taxon>
        <taxon>Brachionidae</taxon>
        <taxon>Brachionus</taxon>
    </lineage>
</organism>
<accession>A0A3M7R1E7</accession>
<keyword evidence="1" id="KW-1133">Transmembrane helix</keyword>
<name>A0A3M7R1E7_BRAPC</name>
<proteinExistence type="predicted"/>
<sequence>MSFPVRSLHTDEAMFVFITNSRFVTSILYYSIDEQKQYKKRFLFKFEFKGYGAIMISTSWSEICWNLENLTFRSKVTVVQSQDNLIIWVSAK</sequence>
<feature type="transmembrane region" description="Helical" evidence="1">
    <location>
        <begin position="13"/>
        <end position="32"/>
    </location>
</feature>
<dbReference type="EMBL" id="REGN01004476">
    <property type="protein sequence ID" value="RNA17299.1"/>
    <property type="molecule type" value="Genomic_DNA"/>
</dbReference>
<dbReference type="AlphaFoldDB" id="A0A3M7R1E7"/>